<reference evidence="2" key="4">
    <citation type="submission" date="2020-07" db="EMBL/GenBank/DDBJ databases">
        <authorList>
            <person name="Yang C."/>
        </authorList>
    </citation>
    <scope>NUCLEOTIDE SEQUENCE</scope>
    <source>
        <strain evidence="2">Cx-624</strain>
    </source>
</reference>
<sequence>MKIFMTGATGYIGSYVKAMLLDKGETVHALCRNPDDLEDHINLVKFKGDITDSDAVAAAMLGCEQVYHLAAYAKPWAKNPDTYYQINLRAVQNILDIAHRLGIQKTLFTSTAGVLGPSVSRPVKEDDERIGEIMNEYEDSKTQAEELCLQYVKEKNMDIVIVNPPRIYGPGVDQESNSITRMLKLYDAGKWRVIPGDGKGIGSYVHVEDVAAGHLLAMEHGRPGQRYILSGENLSYNEFFGIMKKITGKNYRLFHAPLPIMLLGGHLMVLREKITGTPPPITPKWIKKYSYNYALDASKAQNELGYRYRNFEEGLKQTYDSITDNEYRQ</sequence>
<gene>
    <name evidence="3" type="ORF">H1R16_11165</name>
    <name evidence="2" type="ORF">H2507_04300</name>
</gene>
<dbReference type="RefSeq" id="WP_181886469.1">
    <property type="nucleotide sequence ID" value="NZ_CP059472.1"/>
</dbReference>
<dbReference type="InterPro" id="IPR051783">
    <property type="entry name" value="NAD(P)-dependent_oxidoreduct"/>
</dbReference>
<evidence type="ECO:0000313" key="5">
    <source>
        <dbReference type="Proteomes" id="UP000539710"/>
    </source>
</evidence>
<protein>
    <submittedName>
        <fullName evidence="3">NAD-dependent epimerase/dehydratase family protein</fullName>
    </submittedName>
</protein>
<dbReference type="GO" id="GO:0005737">
    <property type="term" value="C:cytoplasm"/>
    <property type="evidence" value="ECO:0007669"/>
    <property type="project" value="TreeGrafter"/>
</dbReference>
<dbReference type="PANTHER" id="PTHR48079:SF6">
    <property type="entry name" value="NAD(P)-BINDING DOMAIN-CONTAINING PROTEIN-RELATED"/>
    <property type="match status" value="1"/>
</dbReference>
<feature type="domain" description="NAD-dependent epimerase/dehydratase" evidence="1">
    <location>
        <begin position="3"/>
        <end position="227"/>
    </location>
</feature>
<evidence type="ECO:0000313" key="2">
    <source>
        <dbReference type="EMBL" id="MBA5246386.1"/>
    </source>
</evidence>
<dbReference type="PANTHER" id="PTHR48079">
    <property type="entry name" value="PROTEIN YEEZ"/>
    <property type="match status" value="1"/>
</dbReference>
<dbReference type="Pfam" id="PF01370">
    <property type="entry name" value="Epimerase"/>
    <property type="match status" value="1"/>
</dbReference>
<reference evidence="3" key="1">
    <citation type="submission" date="2020-07" db="EMBL/GenBank/DDBJ databases">
        <title>Chryseobacterium sp. CX-624.</title>
        <authorList>
            <person name="Yang C."/>
        </authorList>
    </citation>
    <scope>NUCLEOTIDE SEQUENCE</scope>
    <source>
        <strain evidence="3">CX-624</strain>
    </source>
</reference>
<dbReference type="Proteomes" id="UP000515349">
    <property type="component" value="Chromosome"/>
</dbReference>
<proteinExistence type="predicted"/>
<dbReference type="EMBL" id="JACEUX010000001">
    <property type="protein sequence ID" value="MBA5246386.1"/>
    <property type="molecule type" value="Genomic_DNA"/>
</dbReference>
<dbReference type="EMBL" id="CP059472">
    <property type="protein sequence ID" value="QMS98245.1"/>
    <property type="molecule type" value="Genomic_DNA"/>
</dbReference>
<organism evidence="3 4">
    <name type="scientific">Marnyiella aurantia</name>
    <dbReference type="NCBI Taxonomy" id="2758037"/>
    <lineage>
        <taxon>Bacteria</taxon>
        <taxon>Pseudomonadati</taxon>
        <taxon>Bacteroidota</taxon>
        <taxon>Flavobacteriia</taxon>
        <taxon>Flavobacteriales</taxon>
        <taxon>Weeksellaceae</taxon>
        <taxon>Marnyiella</taxon>
    </lineage>
</organism>
<dbReference type="Gene3D" id="3.40.50.720">
    <property type="entry name" value="NAD(P)-binding Rossmann-like Domain"/>
    <property type="match status" value="1"/>
</dbReference>
<dbReference type="KEGG" id="cbau:H1R16_11165"/>
<dbReference type="SUPFAM" id="SSF51735">
    <property type="entry name" value="NAD(P)-binding Rossmann-fold domains"/>
    <property type="match status" value="1"/>
</dbReference>
<dbReference type="InterPro" id="IPR036291">
    <property type="entry name" value="NAD(P)-bd_dom_sf"/>
</dbReference>
<accession>A0A7D7QKE6</accession>
<dbReference type="GO" id="GO:0004029">
    <property type="term" value="F:aldehyde dehydrogenase (NAD+) activity"/>
    <property type="evidence" value="ECO:0007669"/>
    <property type="project" value="TreeGrafter"/>
</dbReference>
<evidence type="ECO:0000259" key="1">
    <source>
        <dbReference type="Pfam" id="PF01370"/>
    </source>
</evidence>
<evidence type="ECO:0000313" key="4">
    <source>
        <dbReference type="Proteomes" id="UP000515349"/>
    </source>
</evidence>
<evidence type="ECO:0000313" key="3">
    <source>
        <dbReference type="EMBL" id="QMS98245.1"/>
    </source>
</evidence>
<dbReference type="Proteomes" id="UP000539710">
    <property type="component" value="Unassembled WGS sequence"/>
</dbReference>
<keyword evidence="5" id="KW-1185">Reference proteome</keyword>
<dbReference type="InterPro" id="IPR001509">
    <property type="entry name" value="Epimerase_deHydtase"/>
</dbReference>
<dbReference type="AlphaFoldDB" id="A0A7D7QKE6"/>
<reference evidence="5" key="3">
    <citation type="submission" date="2020-07" db="EMBL/GenBank/DDBJ databases">
        <title>Flavobacterium sp. xlx-214.</title>
        <authorList>
            <person name="Yang C."/>
        </authorList>
    </citation>
    <scope>NUCLEOTIDE SEQUENCE [LARGE SCALE GENOMIC DNA]</scope>
    <source>
        <strain evidence="5">CX-624</strain>
    </source>
</reference>
<reference evidence="4" key="2">
    <citation type="submission" date="2020-07" db="EMBL/GenBank/DDBJ databases">
        <title>Chryseobacterium sp.cx-624.</title>
        <authorList>
            <person name="Yang C."/>
        </authorList>
    </citation>
    <scope>NUCLEOTIDE SEQUENCE [LARGE SCALE GENOMIC DNA]</scope>
    <source>
        <strain evidence="4">cx-624</strain>
    </source>
</reference>
<name>A0A7D7QKE6_9FLAO</name>